<reference evidence="1 2" key="2">
    <citation type="journal article" date="2013" name="PLoS ONE">
        <title>INDIGO - INtegrated Data Warehouse of MIcrobial GenOmes with Examples from the Red Sea Extremophiles.</title>
        <authorList>
            <person name="Alam I."/>
            <person name="Antunes A."/>
            <person name="Kamau A.A."/>
            <person name="Ba Alawi W."/>
            <person name="Kalkatawi M."/>
            <person name="Stingl U."/>
            <person name="Bajic V.B."/>
        </authorList>
    </citation>
    <scope>NUCLEOTIDE SEQUENCE [LARGE SCALE GENOMIC DNA]</scope>
    <source>
        <strain evidence="1 2">SSD-17B</strain>
    </source>
</reference>
<dbReference type="STRING" id="1033810.HLPCO_001044"/>
<dbReference type="Proteomes" id="UP000005707">
    <property type="component" value="Unassembled WGS sequence"/>
</dbReference>
<dbReference type="eggNOG" id="ENOG502Z8X7">
    <property type="taxonomic scope" value="Bacteria"/>
</dbReference>
<evidence type="ECO:0008006" key="3">
    <source>
        <dbReference type="Google" id="ProtNLM"/>
    </source>
</evidence>
<dbReference type="Gene3D" id="3.90.1530.10">
    <property type="entry name" value="Conserved hypothetical protein from pyrococcus furiosus pfu- 392566-001, ParB domain"/>
    <property type="match status" value="1"/>
</dbReference>
<dbReference type="InParanoid" id="F7Q0F0"/>
<protein>
    <recommendedName>
        <fullName evidence="3">ParB/Sulfiredoxin domain-containing protein</fullName>
    </recommendedName>
</protein>
<evidence type="ECO:0000313" key="2">
    <source>
        <dbReference type="Proteomes" id="UP000005707"/>
    </source>
</evidence>
<gene>
    <name evidence="1" type="ORF">HLPCO_001044</name>
</gene>
<evidence type="ECO:0000313" key="1">
    <source>
        <dbReference type="EMBL" id="ERJ12704.1"/>
    </source>
</evidence>
<organism evidence="1 2">
    <name type="scientific">Haloplasma contractile SSD-17B</name>
    <dbReference type="NCBI Taxonomy" id="1033810"/>
    <lineage>
        <taxon>Bacteria</taxon>
        <taxon>Bacillati</taxon>
        <taxon>Mycoplasmatota</taxon>
        <taxon>Mollicutes</taxon>
        <taxon>Haloplasmatales</taxon>
        <taxon>Haloplasmataceae</taxon>
        <taxon>Haloplasma</taxon>
    </lineage>
</organism>
<sequence>MNVKRVNNYLDPRFERGILMQHGGYIIDDEFPCKFLIINKHEAIVDYHDYSNIEEIIDEFRFYSRHITIFYDVNNNLLKEYDEVLLDKVKINELQPSQFFVDESKVDAISTWARKEDDFIIPVIKINNEIIILDGHTRLYLANQLGINEIFIYEDSVDDYISYFVQEAKRRGIDSVKALKVLPHASYFEKWLGFCNEYFNQ</sequence>
<dbReference type="RefSeq" id="WP_008825886.1">
    <property type="nucleotide sequence ID" value="NZ_AFNU02000003.1"/>
</dbReference>
<dbReference type="AlphaFoldDB" id="F7Q0F0"/>
<dbReference type="EMBL" id="AFNU02000003">
    <property type="protein sequence ID" value="ERJ12704.1"/>
    <property type="molecule type" value="Genomic_DNA"/>
</dbReference>
<dbReference type="OrthoDB" id="1848647at2"/>
<comment type="caution">
    <text evidence="1">The sequence shown here is derived from an EMBL/GenBank/DDBJ whole genome shotgun (WGS) entry which is preliminary data.</text>
</comment>
<name>F7Q0F0_9MOLU</name>
<keyword evidence="2" id="KW-1185">Reference proteome</keyword>
<proteinExistence type="predicted"/>
<reference evidence="1 2" key="1">
    <citation type="journal article" date="2011" name="J. Bacteriol.">
        <title>Genome sequence of Haloplasma contractile, an unusual contractile bacterium from a deep-sea anoxic brine lake.</title>
        <authorList>
            <person name="Antunes A."/>
            <person name="Alam I."/>
            <person name="El Dorry H."/>
            <person name="Siam R."/>
            <person name="Robertson A."/>
            <person name="Bajic V.B."/>
            <person name="Stingl U."/>
        </authorList>
    </citation>
    <scope>NUCLEOTIDE SEQUENCE [LARGE SCALE GENOMIC DNA]</scope>
    <source>
        <strain evidence="1 2">SSD-17B</strain>
    </source>
</reference>
<accession>F7Q0F0</accession>